<sequence length="182" mass="19803">MALLNRFPGQAVFLAELEITGGSQTNRATQISVSHQFPSLPLALPMHKPAKSFFSNSEKSFFAFARHEMAIDFEAISPAMENGNKERETQATGNTEGTTQGKTAPSARTNPMKGNIRKTGQPRLSAFASELERNKDCFEATAELDKESFKEEDDNTGKGKDTINGKPKKMGGGKPSHPKVEA</sequence>
<organism evidence="2 3">
    <name type="scientific">Puccinia coronata f. sp. avenae</name>
    <dbReference type="NCBI Taxonomy" id="200324"/>
    <lineage>
        <taxon>Eukaryota</taxon>
        <taxon>Fungi</taxon>
        <taxon>Dikarya</taxon>
        <taxon>Basidiomycota</taxon>
        <taxon>Pucciniomycotina</taxon>
        <taxon>Pucciniomycetes</taxon>
        <taxon>Pucciniales</taxon>
        <taxon>Pucciniaceae</taxon>
        <taxon>Puccinia</taxon>
    </lineage>
</organism>
<gene>
    <name evidence="2" type="ORF">PCANC_16494</name>
</gene>
<name>A0A2N5SRP1_9BASI</name>
<feature type="compositionally biased region" description="Basic and acidic residues" evidence="1">
    <location>
        <begin position="142"/>
        <end position="163"/>
    </location>
</feature>
<dbReference type="AlphaFoldDB" id="A0A2N5SRP1"/>
<evidence type="ECO:0000313" key="2">
    <source>
        <dbReference type="EMBL" id="PLW15922.1"/>
    </source>
</evidence>
<evidence type="ECO:0000313" key="3">
    <source>
        <dbReference type="Proteomes" id="UP000235388"/>
    </source>
</evidence>
<feature type="region of interest" description="Disordered" evidence="1">
    <location>
        <begin position="84"/>
        <end position="121"/>
    </location>
</feature>
<feature type="region of interest" description="Disordered" evidence="1">
    <location>
        <begin position="142"/>
        <end position="182"/>
    </location>
</feature>
<feature type="compositionally biased region" description="Polar residues" evidence="1">
    <location>
        <begin position="90"/>
        <end position="109"/>
    </location>
</feature>
<reference evidence="2 3" key="1">
    <citation type="submission" date="2017-11" db="EMBL/GenBank/DDBJ databases">
        <title>De novo assembly and phasing of dikaryotic genomes from two isolates of Puccinia coronata f. sp. avenae, the causal agent of oat crown rust.</title>
        <authorList>
            <person name="Miller M.E."/>
            <person name="Zhang Y."/>
            <person name="Omidvar V."/>
            <person name="Sperschneider J."/>
            <person name="Schwessinger B."/>
            <person name="Raley C."/>
            <person name="Palmer J.M."/>
            <person name="Garnica D."/>
            <person name="Upadhyaya N."/>
            <person name="Rathjen J."/>
            <person name="Taylor J.M."/>
            <person name="Park R.F."/>
            <person name="Dodds P.N."/>
            <person name="Hirsch C.D."/>
            <person name="Kianian S.F."/>
            <person name="Figueroa M."/>
        </authorList>
    </citation>
    <scope>NUCLEOTIDE SEQUENCE [LARGE SCALE GENOMIC DNA]</scope>
    <source>
        <strain evidence="2">12NC29</strain>
    </source>
</reference>
<keyword evidence="3" id="KW-1185">Reference proteome</keyword>
<dbReference type="EMBL" id="PGCJ01000883">
    <property type="protein sequence ID" value="PLW15922.1"/>
    <property type="molecule type" value="Genomic_DNA"/>
</dbReference>
<protein>
    <submittedName>
        <fullName evidence="2">Uncharacterized protein</fullName>
    </submittedName>
</protein>
<accession>A0A2N5SRP1</accession>
<comment type="caution">
    <text evidence="2">The sequence shown here is derived from an EMBL/GenBank/DDBJ whole genome shotgun (WGS) entry which is preliminary data.</text>
</comment>
<dbReference type="Proteomes" id="UP000235388">
    <property type="component" value="Unassembled WGS sequence"/>
</dbReference>
<evidence type="ECO:0000256" key="1">
    <source>
        <dbReference type="SAM" id="MobiDB-lite"/>
    </source>
</evidence>
<proteinExistence type="predicted"/>